<evidence type="ECO:0000313" key="1">
    <source>
        <dbReference type="EMBL" id="KAA1122223.1"/>
    </source>
</evidence>
<protein>
    <submittedName>
        <fullName evidence="1">Uncharacterized protein</fullName>
    </submittedName>
</protein>
<dbReference type="EMBL" id="VDEP01000236">
    <property type="protein sequence ID" value="KAA1122223.1"/>
    <property type="molecule type" value="Genomic_DNA"/>
</dbReference>
<dbReference type="AlphaFoldDB" id="A0A5B0RB01"/>
<name>A0A5B0RB01_PUCGR</name>
<reference evidence="1 2" key="1">
    <citation type="submission" date="2019-05" db="EMBL/GenBank/DDBJ databases">
        <title>Emergence of the Ug99 lineage of the wheat stem rust pathogen through somatic hybridization.</title>
        <authorList>
            <person name="Li F."/>
            <person name="Upadhyaya N.M."/>
            <person name="Sperschneider J."/>
            <person name="Matny O."/>
            <person name="Nguyen-Phuc H."/>
            <person name="Mago R."/>
            <person name="Raley C."/>
            <person name="Miller M.E."/>
            <person name="Silverstein K.A.T."/>
            <person name="Henningsen E."/>
            <person name="Hirsch C.D."/>
            <person name="Visser B."/>
            <person name="Pretorius Z.A."/>
            <person name="Steffenson B.J."/>
            <person name="Schwessinger B."/>
            <person name="Dodds P.N."/>
            <person name="Figueroa M."/>
        </authorList>
    </citation>
    <scope>NUCLEOTIDE SEQUENCE [LARGE SCALE GENOMIC DNA]</scope>
    <source>
        <strain evidence="1 2">Ug99</strain>
    </source>
</reference>
<organism evidence="1 2">
    <name type="scientific">Puccinia graminis f. sp. tritici</name>
    <dbReference type="NCBI Taxonomy" id="56615"/>
    <lineage>
        <taxon>Eukaryota</taxon>
        <taxon>Fungi</taxon>
        <taxon>Dikarya</taxon>
        <taxon>Basidiomycota</taxon>
        <taxon>Pucciniomycotina</taxon>
        <taxon>Pucciniomycetes</taxon>
        <taxon>Pucciniales</taxon>
        <taxon>Pucciniaceae</taxon>
        <taxon>Puccinia</taxon>
    </lineage>
</organism>
<gene>
    <name evidence="1" type="ORF">PGTUg99_034608</name>
</gene>
<comment type="caution">
    <text evidence="1">The sequence shown here is derived from an EMBL/GenBank/DDBJ whole genome shotgun (WGS) entry which is preliminary data.</text>
</comment>
<proteinExistence type="predicted"/>
<sequence>MRPSESIVRRCQPDWYGVGKPVRYHLPRRKQNGPIAAAIVIQPCQLKEPIEAFFIAFEDRFRQTFVLPFSIAAIVLFPRSSSDLSPISIYHGAMTSSRPLSVASLDATITGSESESVVDYSSPVILQSTTLTLARHSRGILSCLRRSQTSDCWSKTSWFVSAEMATKMLLKAVEPGCDCIAESRICSPFCTYTN</sequence>
<evidence type="ECO:0000313" key="2">
    <source>
        <dbReference type="Proteomes" id="UP000325313"/>
    </source>
</evidence>
<accession>A0A5B0RB01</accession>
<dbReference type="Proteomes" id="UP000325313">
    <property type="component" value="Unassembled WGS sequence"/>
</dbReference>